<dbReference type="Proteomes" id="UP001162741">
    <property type="component" value="Chromosome"/>
</dbReference>
<feature type="transmembrane region" description="Helical" evidence="1">
    <location>
        <begin position="148"/>
        <end position="167"/>
    </location>
</feature>
<dbReference type="RefSeq" id="WP_264281376.1">
    <property type="nucleotide sequence ID" value="NZ_CP107006.1"/>
</dbReference>
<keyword evidence="3" id="KW-1185">Reference proteome</keyword>
<evidence type="ECO:0000313" key="2">
    <source>
        <dbReference type="EMBL" id="UYQ93268.1"/>
    </source>
</evidence>
<protein>
    <submittedName>
        <fullName evidence="2">Uncharacterized protein</fullName>
    </submittedName>
</protein>
<keyword evidence="1" id="KW-0812">Transmembrane</keyword>
<dbReference type="EMBL" id="CP107006">
    <property type="protein sequence ID" value="UYQ93268.1"/>
    <property type="molecule type" value="Genomic_DNA"/>
</dbReference>
<organism evidence="2 3">
    <name type="scientific">Chitinophaga horti</name>
    <dbReference type="NCBI Taxonomy" id="2920382"/>
    <lineage>
        <taxon>Bacteria</taxon>
        <taxon>Pseudomonadati</taxon>
        <taxon>Bacteroidota</taxon>
        <taxon>Chitinophagia</taxon>
        <taxon>Chitinophagales</taxon>
        <taxon>Chitinophagaceae</taxon>
        <taxon>Chitinophaga</taxon>
    </lineage>
</organism>
<proteinExistence type="predicted"/>
<sequence>MMPEDEKPMTGRESLELIQTMIHSAREGMAMSGSGLLFWGWMLLACAVSSAVLIYTEYAWPFLPWNIFLLVCVVLLIINLVKPKKQEKVKTYMDELFRHFATGFYICVFIVIFSMNFSSVSANHAFAFLLMLYGLMMYVLGVSMKLRAMIVGAVITWLCCLASLLLVKFLYVMLFTALAVFAGYLIPGYILRAAWKKQQQREMES</sequence>
<name>A0ABY6J143_9BACT</name>
<keyword evidence="1" id="KW-1133">Transmembrane helix</keyword>
<feature type="transmembrane region" description="Helical" evidence="1">
    <location>
        <begin position="102"/>
        <end position="119"/>
    </location>
</feature>
<gene>
    <name evidence="2" type="ORF">MKQ68_24605</name>
</gene>
<feature type="transmembrane region" description="Helical" evidence="1">
    <location>
        <begin position="62"/>
        <end position="81"/>
    </location>
</feature>
<evidence type="ECO:0000313" key="3">
    <source>
        <dbReference type="Proteomes" id="UP001162741"/>
    </source>
</evidence>
<feature type="transmembrane region" description="Helical" evidence="1">
    <location>
        <begin position="36"/>
        <end position="56"/>
    </location>
</feature>
<feature type="transmembrane region" description="Helical" evidence="1">
    <location>
        <begin position="173"/>
        <end position="195"/>
    </location>
</feature>
<accession>A0ABY6J143</accession>
<reference evidence="2" key="1">
    <citation type="submission" date="2022-10" db="EMBL/GenBank/DDBJ databases">
        <title>Chitinophaga sp. nov., isolated from soil.</title>
        <authorList>
            <person name="Jeon C.O."/>
        </authorList>
    </citation>
    <scope>NUCLEOTIDE SEQUENCE</scope>
    <source>
        <strain evidence="2">R8</strain>
    </source>
</reference>
<evidence type="ECO:0000256" key="1">
    <source>
        <dbReference type="SAM" id="Phobius"/>
    </source>
</evidence>
<keyword evidence="1" id="KW-0472">Membrane</keyword>
<feature type="transmembrane region" description="Helical" evidence="1">
    <location>
        <begin position="125"/>
        <end position="141"/>
    </location>
</feature>